<dbReference type="GO" id="GO:0016501">
    <property type="term" value="F:prostacyclin receptor activity"/>
    <property type="evidence" value="ECO:0007669"/>
    <property type="project" value="TreeGrafter"/>
</dbReference>
<evidence type="ECO:0000256" key="7">
    <source>
        <dbReference type="ARBA" id="ARBA00023170"/>
    </source>
</evidence>
<dbReference type="GO" id="GO:0005886">
    <property type="term" value="C:plasma membrane"/>
    <property type="evidence" value="ECO:0007669"/>
    <property type="project" value="UniProtKB-SubCell"/>
</dbReference>
<dbReference type="AlphaFoldDB" id="A0AAD7W2B5"/>
<protein>
    <submittedName>
        <fullName evidence="10">Uncharacterized protein</fullName>
    </submittedName>
</protein>
<reference evidence="10" key="1">
    <citation type="journal article" date="2023" name="Science">
        <title>Genome structures resolve the early diversification of teleost fishes.</title>
        <authorList>
            <person name="Parey E."/>
            <person name="Louis A."/>
            <person name="Montfort J."/>
            <person name="Bouchez O."/>
            <person name="Roques C."/>
            <person name="Iampietro C."/>
            <person name="Lluch J."/>
            <person name="Castinel A."/>
            <person name="Donnadieu C."/>
            <person name="Desvignes T."/>
            <person name="Floi Bucao C."/>
            <person name="Jouanno E."/>
            <person name="Wen M."/>
            <person name="Mejri S."/>
            <person name="Dirks R."/>
            <person name="Jansen H."/>
            <person name="Henkel C."/>
            <person name="Chen W.J."/>
            <person name="Zahm M."/>
            <person name="Cabau C."/>
            <person name="Klopp C."/>
            <person name="Thompson A.W."/>
            <person name="Robinson-Rechavi M."/>
            <person name="Braasch I."/>
            <person name="Lecointre G."/>
            <person name="Bobe J."/>
            <person name="Postlethwait J.H."/>
            <person name="Berthelot C."/>
            <person name="Roest Crollius H."/>
            <person name="Guiguen Y."/>
        </authorList>
    </citation>
    <scope>NUCLEOTIDE SEQUENCE</scope>
    <source>
        <strain evidence="10">NC1722</strain>
    </source>
</reference>
<dbReference type="PANTHER" id="PTHR11866">
    <property type="entry name" value="G-PROTEIN COUPLED RECEPTOR FAMILY 1 MEMBER"/>
    <property type="match status" value="1"/>
</dbReference>
<keyword evidence="4" id="KW-1133">Transmembrane helix</keyword>
<keyword evidence="3" id="KW-0812">Transmembrane</keyword>
<evidence type="ECO:0000256" key="8">
    <source>
        <dbReference type="ARBA" id="ARBA00023180"/>
    </source>
</evidence>
<comment type="subcellular location">
    <subcellularLocation>
        <location evidence="1">Cell membrane</location>
        <topology evidence="1">Multi-pass membrane protein</topology>
    </subcellularLocation>
</comment>
<dbReference type="EMBL" id="JAINUG010000393">
    <property type="protein sequence ID" value="KAJ8372619.1"/>
    <property type="molecule type" value="Genomic_DNA"/>
</dbReference>
<keyword evidence="9" id="KW-0807">Transducer</keyword>
<name>A0AAD7W2B5_9TELE</name>
<keyword evidence="2" id="KW-1003">Cell membrane</keyword>
<evidence type="ECO:0000256" key="4">
    <source>
        <dbReference type="ARBA" id="ARBA00022989"/>
    </source>
</evidence>
<sequence>MYARGASLLGLGGGRRRLCNLFAFTMAFFGQGRPRARLPPQQLRLSAVTPGRRALPAVLPGDVVLLQDGGEGEEEERALSFSLAYCSLMMALIAGVGAGNGSVILSLHHMRPGPAALPWQRRKAVVRKRWTTWCCLMHDRHLHHLFPAADHLSDLSAVSPDRNDQKHLVTLRFSALNPILDPWVFILFRKAVFHNLRSSLRCCTASVGGAPEPRPQITCQGFTSSTLQARPLCEHQG</sequence>
<evidence type="ECO:0000256" key="6">
    <source>
        <dbReference type="ARBA" id="ARBA00023136"/>
    </source>
</evidence>
<dbReference type="InterPro" id="IPR008365">
    <property type="entry name" value="Prostanoid_rcpt"/>
</dbReference>
<gene>
    <name evidence="10" type="ORF">AAFF_G00280840</name>
</gene>
<comment type="caution">
    <text evidence="10">The sequence shown here is derived from an EMBL/GenBank/DDBJ whole genome shotgun (WGS) entry which is preliminary data.</text>
</comment>
<keyword evidence="5" id="KW-0297">G-protein coupled receptor</keyword>
<keyword evidence="6" id="KW-0472">Membrane</keyword>
<accession>A0AAD7W2B5</accession>
<dbReference type="PANTHER" id="PTHR11866:SF7">
    <property type="entry name" value="PROSTACYCLIN RECEPTOR"/>
    <property type="match status" value="1"/>
</dbReference>
<dbReference type="GO" id="GO:0048662">
    <property type="term" value="P:negative regulation of smooth muscle cell proliferation"/>
    <property type="evidence" value="ECO:0007669"/>
    <property type="project" value="TreeGrafter"/>
</dbReference>
<keyword evidence="7" id="KW-0675">Receptor</keyword>
<evidence type="ECO:0000256" key="9">
    <source>
        <dbReference type="ARBA" id="ARBA00023224"/>
    </source>
</evidence>
<dbReference type="GO" id="GO:0007204">
    <property type="term" value="P:positive regulation of cytosolic calcium ion concentration"/>
    <property type="evidence" value="ECO:0007669"/>
    <property type="project" value="TreeGrafter"/>
</dbReference>
<evidence type="ECO:0000313" key="10">
    <source>
        <dbReference type="EMBL" id="KAJ8372619.1"/>
    </source>
</evidence>
<evidence type="ECO:0000313" key="11">
    <source>
        <dbReference type="Proteomes" id="UP001221898"/>
    </source>
</evidence>
<evidence type="ECO:0000256" key="3">
    <source>
        <dbReference type="ARBA" id="ARBA00022692"/>
    </source>
</evidence>
<evidence type="ECO:0000256" key="2">
    <source>
        <dbReference type="ARBA" id="ARBA00022475"/>
    </source>
</evidence>
<dbReference type="Proteomes" id="UP001221898">
    <property type="component" value="Unassembled WGS sequence"/>
</dbReference>
<dbReference type="GO" id="GO:0006954">
    <property type="term" value="P:inflammatory response"/>
    <property type="evidence" value="ECO:0007669"/>
    <property type="project" value="TreeGrafter"/>
</dbReference>
<keyword evidence="8" id="KW-0325">Glycoprotein</keyword>
<evidence type="ECO:0000256" key="5">
    <source>
        <dbReference type="ARBA" id="ARBA00023040"/>
    </source>
</evidence>
<keyword evidence="11" id="KW-1185">Reference proteome</keyword>
<organism evidence="10 11">
    <name type="scientific">Aldrovandia affinis</name>
    <dbReference type="NCBI Taxonomy" id="143900"/>
    <lineage>
        <taxon>Eukaryota</taxon>
        <taxon>Metazoa</taxon>
        <taxon>Chordata</taxon>
        <taxon>Craniata</taxon>
        <taxon>Vertebrata</taxon>
        <taxon>Euteleostomi</taxon>
        <taxon>Actinopterygii</taxon>
        <taxon>Neopterygii</taxon>
        <taxon>Teleostei</taxon>
        <taxon>Notacanthiformes</taxon>
        <taxon>Halosauridae</taxon>
        <taxon>Aldrovandia</taxon>
    </lineage>
</organism>
<evidence type="ECO:0000256" key="1">
    <source>
        <dbReference type="ARBA" id="ARBA00004651"/>
    </source>
</evidence>
<dbReference type="GO" id="GO:0007189">
    <property type="term" value="P:adenylate cyclase-activating G protein-coupled receptor signaling pathway"/>
    <property type="evidence" value="ECO:0007669"/>
    <property type="project" value="TreeGrafter"/>
</dbReference>
<proteinExistence type="predicted"/>